<evidence type="ECO:0000313" key="7">
    <source>
        <dbReference type="Proteomes" id="UP000594638"/>
    </source>
</evidence>
<comment type="caution">
    <text evidence="6">The sequence shown here is derived from an EMBL/GenBank/DDBJ whole genome shotgun (WGS) entry which is preliminary data.</text>
</comment>
<dbReference type="Proteomes" id="UP000594638">
    <property type="component" value="Unassembled WGS sequence"/>
</dbReference>
<dbReference type="Pfam" id="PF02892">
    <property type="entry name" value="zf-BED"/>
    <property type="match status" value="1"/>
</dbReference>
<organism evidence="6 7">
    <name type="scientific">Olea europaea subsp. europaea</name>
    <dbReference type="NCBI Taxonomy" id="158383"/>
    <lineage>
        <taxon>Eukaryota</taxon>
        <taxon>Viridiplantae</taxon>
        <taxon>Streptophyta</taxon>
        <taxon>Embryophyta</taxon>
        <taxon>Tracheophyta</taxon>
        <taxon>Spermatophyta</taxon>
        <taxon>Magnoliopsida</taxon>
        <taxon>eudicotyledons</taxon>
        <taxon>Gunneridae</taxon>
        <taxon>Pentapetalae</taxon>
        <taxon>asterids</taxon>
        <taxon>lamiids</taxon>
        <taxon>Lamiales</taxon>
        <taxon>Oleaceae</taxon>
        <taxon>Oleeae</taxon>
        <taxon>Olea</taxon>
    </lineage>
</organism>
<dbReference type="AlphaFoldDB" id="A0A8S0UG84"/>
<evidence type="ECO:0000313" key="6">
    <source>
        <dbReference type="EMBL" id="CAA3016334.1"/>
    </source>
</evidence>
<keyword evidence="2" id="KW-0863">Zinc-finger</keyword>
<evidence type="ECO:0000256" key="4">
    <source>
        <dbReference type="SAM" id="MobiDB-lite"/>
    </source>
</evidence>
<accession>A0A8S0UG84</accession>
<dbReference type="GO" id="GO:0003677">
    <property type="term" value="F:DNA binding"/>
    <property type="evidence" value="ECO:0007669"/>
    <property type="project" value="InterPro"/>
</dbReference>
<feature type="domain" description="BED-type" evidence="5">
    <location>
        <begin position="35"/>
        <end position="65"/>
    </location>
</feature>
<evidence type="ECO:0000259" key="5">
    <source>
        <dbReference type="Pfam" id="PF02892"/>
    </source>
</evidence>
<feature type="region of interest" description="Disordered" evidence="4">
    <location>
        <begin position="1"/>
        <end position="30"/>
    </location>
</feature>
<dbReference type="GO" id="GO:0008270">
    <property type="term" value="F:zinc ion binding"/>
    <property type="evidence" value="ECO:0007669"/>
    <property type="project" value="UniProtKB-KW"/>
</dbReference>
<dbReference type="EMBL" id="CACTIH010007608">
    <property type="protein sequence ID" value="CAA3016334.1"/>
    <property type="molecule type" value="Genomic_DNA"/>
</dbReference>
<keyword evidence="1" id="KW-0479">Metal-binding</keyword>
<reference evidence="6 7" key="1">
    <citation type="submission" date="2019-12" db="EMBL/GenBank/DDBJ databases">
        <authorList>
            <person name="Alioto T."/>
            <person name="Alioto T."/>
            <person name="Gomez Garrido J."/>
        </authorList>
    </citation>
    <scope>NUCLEOTIDE SEQUENCE [LARGE SCALE GENOMIC DNA]</scope>
</reference>
<gene>
    <name evidence="6" type="ORF">OLEA9_D000239</name>
</gene>
<keyword evidence="3" id="KW-0862">Zinc</keyword>
<dbReference type="Gramene" id="OE9D000239T1">
    <property type="protein sequence ID" value="OE9D000239C1"/>
    <property type="gene ID" value="OE9D000239"/>
</dbReference>
<dbReference type="InterPro" id="IPR003656">
    <property type="entry name" value="Znf_BED"/>
</dbReference>
<sequence length="65" mass="7594">MDQILEEIGDANPIEDNPEDMKTDGKGKKGNKRFEVWDHFKICRDEKPECNYCGQTYKYHAKTAN</sequence>
<evidence type="ECO:0000256" key="3">
    <source>
        <dbReference type="ARBA" id="ARBA00022833"/>
    </source>
</evidence>
<proteinExistence type="predicted"/>
<keyword evidence="7" id="KW-1185">Reference proteome</keyword>
<protein>
    <submittedName>
        <fullName evidence="6">Zinc finger BED domain-containing RICESLEEPER 2-like</fullName>
    </submittedName>
</protein>
<evidence type="ECO:0000256" key="2">
    <source>
        <dbReference type="ARBA" id="ARBA00022771"/>
    </source>
</evidence>
<name>A0A8S0UG84_OLEEU</name>
<feature type="non-terminal residue" evidence="6">
    <location>
        <position position="65"/>
    </location>
</feature>
<evidence type="ECO:0000256" key="1">
    <source>
        <dbReference type="ARBA" id="ARBA00022723"/>
    </source>
</evidence>
<feature type="compositionally biased region" description="Basic and acidic residues" evidence="4">
    <location>
        <begin position="19"/>
        <end position="30"/>
    </location>
</feature>